<evidence type="ECO:0000313" key="3">
    <source>
        <dbReference type="Proteomes" id="UP001597062"/>
    </source>
</evidence>
<comment type="caution">
    <text evidence="2">The sequence shown here is derived from an EMBL/GenBank/DDBJ whole genome shotgun (WGS) entry which is preliminary data.</text>
</comment>
<evidence type="ECO:0000313" key="2">
    <source>
        <dbReference type="EMBL" id="MFD0993178.1"/>
    </source>
</evidence>
<evidence type="ECO:0000256" key="1">
    <source>
        <dbReference type="SAM" id="Coils"/>
    </source>
</evidence>
<accession>A0ABW3JRQ1</accession>
<sequence>MKRQTILIIYLLSHILSITTSYCQESFEFKDIENHSFYILKEGELKVPDYNAEYRRPLHDGKYNKTIENFILNYEELNKQFDELKNLDKDQRKKRKKELRVERENILSNFKSTFDLLKRQDMWTSHFRGIEFNNSDLLERAKLESERLKGKPINLEQLNERELWAKVPKKTVNLKYLSPANIFTQIKGKYIVAGKVNVATKNNIKDNTYRNQVLDKIVDNNYTIYKYYKSVDGSGADFYNNTIDIYNEYMVERAPKQLSKIEIETKRKVKLYLKQAEPYLKKMYNGILAHKNFTLTNSKRSEWIENTKKVKLIDKKIRALYGNNDGNYYDFQKLLDTKTLEDKIYFDTVLNNSKQMLGIY</sequence>
<protein>
    <submittedName>
        <fullName evidence="2">Uncharacterized protein</fullName>
    </submittedName>
</protein>
<keyword evidence="1" id="KW-0175">Coiled coil</keyword>
<dbReference type="EMBL" id="JBHTJR010000045">
    <property type="protein sequence ID" value="MFD0993178.1"/>
    <property type="molecule type" value="Genomic_DNA"/>
</dbReference>
<name>A0ABW3JRQ1_9FLAO</name>
<reference evidence="3" key="1">
    <citation type="journal article" date="2019" name="Int. J. Syst. Evol. Microbiol.">
        <title>The Global Catalogue of Microorganisms (GCM) 10K type strain sequencing project: providing services to taxonomists for standard genome sequencing and annotation.</title>
        <authorList>
            <consortium name="The Broad Institute Genomics Platform"/>
            <consortium name="The Broad Institute Genome Sequencing Center for Infectious Disease"/>
            <person name="Wu L."/>
            <person name="Ma J."/>
        </authorList>
    </citation>
    <scope>NUCLEOTIDE SEQUENCE [LARGE SCALE GENOMIC DNA]</scope>
    <source>
        <strain evidence="3">CCUG 60527</strain>
    </source>
</reference>
<dbReference type="RefSeq" id="WP_386107169.1">
    <property type="nucleotide sequence ID" value="NZ_JBHTJR010000045.1"/>
</dbReference>
<dbReference type="Proteomes" id="UP001597062">
    <property type="component" value="Unassembled WGS sequence"/>
</dbReference>
<gene>
    <name evidence="2" type="ORF">ACFQ1U_08175</name>
</gene>
<keyword evidence="3" id="KW-1185">Reference proteome</keyword>
<organism evidence="2 3">
    <name type="scientific">Tenacibaculum geojense</name>
    <dbReference type="NCBI Taxonomy" id="915352"/>
    <lineage>
        <taxon>Bacteria</taxon>
        <taxon>Pseudomonadati</taxon>
        <taxon>Bacteroidota</taxon>
        <taxon>Flavobacteriia</taxon>
        <taxon>Flavobacteriales</taxon>
        <taxon>Flavobacteriaceae</taxon>
        <taxon>Tenacibaculum</taxon>
    </lineage>
</organism>
<proteinExistence type="predicted"/>
<feature type="coiled-coil region" evidence="1">
    <location>
        <begin position="67"/>
        <end position="94"/>
    </location>
</feature>